<dbReference type="Pfam" id="PF17126">
    <property type="entry name" value="RsmF_methylt_CI"/>
    <property type="match status" value="1"/>
</dbReference>
<protein>
    <submittedName>
        <fullName evidence="10">RsmF rRNA methyltransferase first C-terminal domain-containing protein</fullName>
    </submittedName>
</protein>
<evidence type="ECO:0000256" key="6">
    <source>
        <dbReference type="ARBA" id="ARBA00022884"/>
    </source>
</evidence>
<dbReference type="Gene3D" id="3.30.70.1170">
    <property type="entry name" value="Sun protein, domain 3"/>
    <property type="match status" value="1"/>
</dbReference>
<dbReference type="GO" id="GO:0008168">
    <property type="term" value="F:methyltransferase activity"/>
    <property type="evidence" value="ECO:0007669"/>
    <property type="project" value="UniProtKB-KW"/>
</dbReference>
<comment type="caution">
    <text evidence="7">Lacks conserved residue(s) required for the propagation of feature annotation.</text>
</comment>
<dbReference type="PROSITE" id="PS01153">
    <property type="entry name" value="NOL1_NOP2_SUN"/>
    <property type="match status" value="1"/>
</dbReference>
<feature type="active site" description="Nucleophile" evidence="7">
    <location>
        <position position="233"/>
    </location>
</feature>
<keyword evidence="11" id="KW-1185">Reference proteome</keyword>
<reference evidence="11" key="1">
    <citation type="journal article" date="2019" name="Int. J. Syst. Evol. Microbiol.">
        <title>The Global Catalogue of Microorganisms (GCM) 10K type strain sequencing project: providing services to taxonomists for standard genome sequencing and annotation.</title>
        <authorList>
            <consortium name="The Broad Institute Genomics Platform"/>
            <consortium name="The Broad Institute Genome Sequencing Center for Infectious Disease"/>
            <person name="Wu L."/>
            <person name="Ma J."/>
        </authorList>
    </citation>
    <scope>NUCLEOTIDE SEQUENCE [LARGE SCALE GENOMIC DNA]</scope>
    <source>
        <strain evidence="11">KCTC 3950</strain>
    </source>
</reference>
<evidence type="ECO:0000256" key="2">
    <source>
        <dbReference type="ARBA" id="ARBA00022490"/>
    </source>
</evidence>
<dbReference type="InterPro" id="IPR031340">
    <property type="entry name" value="RsmF_methylt_CI"/>
</dbReference>
<accession>A0ABW5PDJ8</accession>
<dbReference type="PANTHER" id="PTHR22807">
    <property type="entry name" value="NOP2 YEAST -RELATED NOL1/NOP2/FMU SUN DOMAIN-CONTAINING"/>
    <property type="match status" value="1"/>
</dbReference>
<dbReference type="InterPro" id="IPR031341">
    <property type="entry name" value="Methyltr_RsmF_N"/>
</dbReference>
<evidence type="ECO:0000313" key="10">
    <source>
        <dbReference type="EMBL" id="MFD2613223.1"/>
    </source>
</evidence>
<keyword evidence="3 7" id="KW-0489">Methyltransferase</keyword>
<evidence type="ECO:0000256" key="7">
    <source>
        <dbReference type="PROSITE-ProRule" id="PRU01023"/>
    </source>
</evidence>
<keyword evidence="5 7" id="KW-0949">S-adenosyl-L-methionine</keyword>
<dbReference type="Pfam" id="PF01189">
    <property type="entry name" value="Methyltr_RsmB-F"/>
    <property type="match status" value="1"/>
</dbReference>
<organism evidence="10 11">
    <name type="scientific">Paenibacillus gansuensis</name>
    <dbReference type="NCBI Taxonomy" id="306542"/>
    <lineage>
        <taxon>Bacteria</taxon>
        <taxon>Bacillati</taxon>
        <taxon>Bacillota</taxon>
        <taxon>Bacilli</taxon>
        <taxon>Bacillales</taxon>
        <taxon>Paenibacillaceae</taxon>
        <taxon>Paenibacillus</taxon>
    </lineage>
</organism>
<dbReference type="Pfam" id="PF13636">
    <property type="entry name" value="Methyltranf_PUA"/>
    <property type="match status" value="1"/>
</dbReference>
<evidence type="ECO:0000256" key="1">
    <source>
        <dbReference type="ARBA" id="ARBA00007494"/>
    </source>
</evidence>
<dbReference type="PANTHER" id="PTHR22807:SF30">
    <property type="entry name" value="28S RRNA (CYTOSINE(4447)-C(5))-METHYLTRANSFERASE-RELATED"/>
    <property type="match status" value="1"/>
</dbReference>
<feature type="binding site" evidence="7">
    <location>
        <begin position="111"/>
        <end position="117"/>
    </location>
    <ligand>
        <name>S-adenosyl-L-methionine</name>
        <dbReference type="ChEBI" id="CHEBI:59789"/>
    </ligand>
</feature>
<feature type="compositionally biased region" description="Basic residues" evidence="8">
    <location>
        <begin position="329"/>
        <end position="339"/>
    </location>
</feature>
<feature type="region of interest" description="Disordered" evidence="8">
    <location>
        <begin position="315"/>
        <end position="355"/>
    </location>
</feature>
<dbReference type="Gene3D" id="2.30.130.60">
    <property type="match status" value="1"/>
</dbReference>
<feature type="binding site" evidence="7">
    <location>
        <position position="180"/>
    </location>
    <ligand>
        <name>S-adenosyl-L-methionine</name>
        <dbReference type="ChEBI" id="CHEBI:59789"/>
    </ligand>
</feature>
<dbReference type="Pfam" id="PF17125">
    <property type="entry name" value="Methyltr_RsmF_N"/>
    <property type="match status" value="1"/>
</dbReference>
<dbReference type="SUPFAM" id="SSF53335">
    <property type="entry name" value="S-adenosyl-L-methionine-dependent methyltransferases"/>
    <property type="match status" value="1"/>
</dbReference>
<evidence type="ECO:0000256" key="8">
    <source>
        <dbReference type="SAM" id="MobiDB-lite"/>
    </source>
</evidence>
<name>A0ABW5PDJ8_9BACL</name>
<keyword evidence="2" id="KW-0963">Cytoplasm</keyword>
<feature type="domain" description="SAM-dependent MTase RsmB/NOP-type" evidence="9">
    <location>
        <begin position="19"/>
        <end position="311"/>
    </location>
</feature>
<dbReference type="InterPro" id="IPR027391">
    <property type="entry name" value="Nol1_Nop2_Fmu_2"/>
</dbReference>
<dbReference type="InterPro" id="IPR018314">
    <property type="entry name" value="RsmB/NOL1/NOP2-like_CS"/>
</dbReference>
<dbReference type="RefSeq" id="WP_377603226.1">
    <property type="nucleotide sequence ID" value="NZ_JBHUME010000008.1"/>
</dbReference>
<evidence type="ECO:0000256" key="5">
    <source>
        <dbReference type="ARBA" id="ARBA00022691"/>
    </source>
</evidence>
<evidence type="ECO:0000313" key="11">
    <source>
        <dbReference type="Proteomes" id="UP001597541"/>
    </source>
</evidence>
<dbReference type="InterPro" id="IPR029063">
    <property type="entry name" value="SAM-dependent_MTases_sf"/>
</dbReference>
<dbReference type="Gene3D" id="3.40.50.150">
    <property type="entry name" value="Vaccinia Virus protein VP39"/>
    <property type="match status" value="1"/>
</dbReference>
<dbReference type="CDD" id="cd21147">
    <property type="entry name" value="RsmF_methylt_CTD1"/>
    <property type="match status" value="1"/>
</dbReference>
<feature type="binding site" evidence="7">
    <location>
        <position position="135"/>
    </location>
    <ligand>
        <name>S-adenosyl-L-methionine</name>
        <dbReference type="ChEBI" id="CHEBI:59789"/>
    </ligand>
</feature>
<keyword evidence="6 7" id="KW-0694">RNA-binding</keyword>
<dbReference type="GO" id="GO:0032259">
    <property type="term" value="P:methylation"/>
    <property type="evidence" value="ECO:0007669"/>
    <property type="project" value="UniProtKB-KW"/>
</dbReference>
<keyword evidence="4 7" id="KW-0808">Transferase</keyword>
<dbReference type="PROSITE" id="PS51686">
    <property type="entry name" value="SAM_MT_RSMB_NOP"/>
    <property type="match status" value="1"/>
</dbReference>
<dbReference type="InterPro" id="IPR023267">
    <property type="entry name" value="RCMT"/>
</dbReference>
<evidence type="ECO:0000259" key="9">
    <source>
        <dbReference type="PROSITE" id="PS51686"/>
    </source>
</evidence>
<gene>
    <name evidence="10" type="ORF">ACFSUF_12400</name>
</gene>
<evidence type="ECO:0000256" key="3">
    <source>
        <dbReference type="ARBA" id="ARBA00022603"/>
    </source>
</evidence>
<dbReference type="Proteomes" id="UP001597541">
    <property type="component" value="Unassembled WGS sequence"/>
</dbReference>
<dbReference type="InterPro" id="IPR001678">
    <property type="entry name" value="MeTrfase_RsmB-F_NOP2_dom"/>
</dbReference>
<sequence>MSSVLPEAFLDKMQQLLGEEYPAFMASYEKPRYYGLRVNTNKVSLAAFSKYNPFTLSPIPWAPEGFYYQEEDRPGKHPYYHAGLYYIQEPSAMMPVELLGVVPGDRVLDLCAAPGGKSTQIASKLQGLGLLAANDNAGERVKALAKNLELAGVSNAIVLNEWPASLVRSFPSFFDKILIDAPCSGEGMFRKDEEMAKQWEKHSVEKCVLMQRDILAHAAALLAPGGRIVYSTCTFSPEENEGMIAEFLSGHPDFRVAVIPASLGLAPGRADWLAPSGRYTPESAAQVAAAGRIWPHLMQGEGHFFAVLEHSGSTGEAAPADEDAGGALRRARAQPRGRKGGGGWKQAADETELTREEAEQVERFMRLTLTRPLPGKLMKYGSHVYLQPPGVPRLDTLKVIRPGWFIGTLKKNRFEPSHPLALGLKADEAVRRVDLPSTEPEAIRYLKGETLEISASLILTALDPKPDEEGWTKGYCLVCVDGFPLGWGKWRDGMLKNEYPAGWRWT</sequence>
<dbReference type="EMBL" id="JBHUME010000008">
    <property type="protein sequence ID" value="MFD2613223.1"/>
    <property type="molecule type" value="Genomic_DNA"/>
</dbReference>
<evidence type="ECO:0000256" key="4">
    <source>
        <dbReference type="ARBA" id="ARBA00022679"/>
    </source>
</evidence>
<comment type="similarity">
    <text evidence="1 7">Belongs to the class I-like SAM-binding methyltransferase superfamily. RsmB/NOP family.</text>
</comment>
<dbReference type="InterPro" id="IPR049560">
    <property type="entry name" value="MeTrfase_RsmB-F_NOP2_cat"/>
</dbReference>
<proteinExistence type="inferred from homology"/>
<comment type="caution">
    <text evidence="10">The sequence shown here is derived from an EMBL/GenBank/DDBJ whole genome shotgun (WGS) entry which is preliminary data.</text>
</comment>
<dbReference type="PRINTS" id="PR02008">
    <property type="entry name" value="RCMTFAMILY"/>
</dbReference>